<dbReference type="InterPro" id="IPR013087">
    <property type="entry name" value="Znf_C2H2_type"/>
</dbReference>
<evidence type="ECO:0000256" key="5">
    <source>
        <dbReference type="ARBA" id="ARBA00023015"/>
    </source>
</evidence>
<feature type="region of interest" description="Disordered" evidence="9">
    <location>
        <begin position="1"/>
        <end position="30"/>
    </location>
</feature>
<reference evidence="11 12" key="1">
    <citation type="submission" date="2015-07" db="EMBL/GenBank/DDBJ databases">
        <title>Comparative genomics of the Sigatoka disease complex on banana suggests a link between parallel evolutionary changes in Pseudocercospora fijiensis and Pseudocercospora eumusae and increased virulence on the banana host.</title>
        <authorList>
            <person name="Chang T.-C."/>
            <person name="Salvucci A."/>
            <person name="Crous P.W."/>
            <person name="Stergiopoulos I."/>
        </authorList>
    </citation>
    <scope>NUCLEOTIDE SEQUENCE [LARGE SCALE GENOMIC DNA]</scope>
    <source>
        <strain evidence="11 12">CBS 114824</strain>
    </source>
</reference>
<evidence type="ECO:0000313" key="11">
    <source>
        <dbReference type="EMBL" id="KXT02178.1"/>
    </source>
</evidence>
<feature type="region of interest" description="Disordered" evidence="9">
    <location>
        <begin position="410"/>
        <end position="433"/>
    </location>
</feature>
<accession>A0A139HI77</accession>
<dbReference type="GO" id="GO:0005634">
    <property type="term" value="C:nucleus"/>
    <property type="evidence" value="ECO:0007669"/>
    <property type="project" value="UniProtKB-SubCell"/>
</dbReference>
<gene>
    <name evidence="11" type="ORF">AC578_5965</name>
</gene>
<feature type="domain" description="C2H2-type" evidence="10">
    <location>
        <begin position="263"/>
        <end position="291"/>
    </location>
</feature>
<dbReference type="OrthoDB" id="8117402at2759"/>
<evidence type="ECO:0000256" key="8">
    <source>
        <dbReference type="PROSITE-ProRule" id="PRU00042"/>
    </source>
</evidence>
<dbReference type="Proteomes" id="UP000070133">
    <property type="component" value="Unassembled WGS sequence"/>
</dbReference>
<dbReference type="STRING" id="321146.A0A139HI77"/>
<dbReference type="GO" id="GO:0008270">
    <property type="term" value="F:zinc ion binding"/>
    <property type="evidence" value="ECO:0007669"/>
    <property type="project" value="UniProtKB-KW"/>
</dbReference>
<dbReference type="EMBL" id="LFZN01000045">
    <property type="protein sequence ID" value="KXT02178.1"/>
    <property type="molecule type" value="Genomic_DNA"/>
</dbReference>
<evidence type="ECO:0000256" key="3">
    <source>
        <dbReference type="ARBA" id="ARBA00022771"/>
    </source>
</evidence>
<sequence length="613" mass="69157">MGCAGSKPRPVVGHPNRHSTSTSNASTLVAPRVSIHATDGHSDVSRPPMASRKHTLSEIFDPDEIPVDGHVRSPSGNLLDAKQFREHPNRPLCMRERQERILQRTQTQRELGMASPTQIAPFAFEKDMFDFGNTTTVQAQGKEGERKVSQSPNRPYQANTITTSKAIMSASSFDSEITTTLTGKQRKAVEDRPIPCSYVDCQHRFETVEDMIDHKIREPYHFYCKKCKVDCADWEGLLAHQVDMMAPFLGEKKKDSGERPTHIVCELCGITFKSMGGRRDHRRKAHPADQDVECPGCSCKFPRASHMIDHLEQGRCSHFTKHQFYSYMQHKYMLAQVMKNPGIFSEVVTQNQKRLLPPMEQLSIKSDAEDLEEGGVSILEEFDEAQQSGYKPLEPKRSPTDFQDHASVEAWPKLSSRGTPRPGSPSVTSSAWTSGRLSKALQTVETSSHPAAGHWDAISKFYSEPSKNTNLLNTHFWNDEQYFWNEFLQCYVCPLPACQTQTALSNSFATLDEIKEHIELAHLRSFYRCDGCYKRFNTCAALVGHIESTHKCGIRESDRFKKFIDEITGGFLVAERVAEPKIYGRDMSVVKHGEKPLNGITSTKYTSKSPYEA</sequence>
<organism evidence="11 12">
    <name type="scientific">Pseudocercospora eumusae</name>
    <dbReference type="NCBI Taxonomy" id="321146"/>
    <lineage>
        <taxon>Eukaryota</taxon>
        <taxon>Fungi</taxon>
        <taxon>Dikarya</taxon>
        <taxon>Ascomycota</taxon>
        <taxon>Pezizomycotina</taxon>
        <taxon>Dothideomycetes</taxon>
        <taxon>Dothideomycetidae</taxon>
        <taxon>Mycosphaerellales</taxon>
        <taxon>Mycosphaerellaceae</taxon>
        <taxon>Pseudocercospora</taxon>
    </lineage>
</organism>
<dbReference type="PANTHER" id="PTHR46179">
    <property type="entry name" value="ZINC FINGER PROTEIN"/>
    <property type="match status" value="1"/>
</dbReference>
<name>A0A139HI77_9PEZI</name>
<evidence type="ECO:0000313" key="12">
    <source>
        <dbReference type="Proteomes" id="UP000070133"/>
    </source>
</evidence>
<evidence type="ECO:0000256" key="2">
    <source>
        <dbReference type="ARBA" id="ARBA00022723"/>
    </source>
</evidence>
<dbReference type="PANTHER" id="PTHR46179:SF13">
    <property type="entry name" value="C2H2-TYPE DOMAIN-CONTAINING PROTEIN"/>
    <property type="match status" value="1"/>
</dbReference>
<dbReference type="InterPro" id="IPR051061">
    <property type="entry name" value="Zinc_finger_trans_reg"/>
</dbReference>
<dbReference type="PROSITE" id="PS50157">
    <property type="entry name" value="ZINC_FINGER_C2H2_2"/>
    <property type="match status" value="2"/>
</dbReference>
<dbReference type="SMART" id="SM00355">
    <property type="entry name" value="ZnF_C2H2"/>
    <property type="match status" value="6"/>
</dbReference>
<feature type="compositionally biased region" description="Polar residues" evidence="9">
    <location>
        <begin position="18"/>
        <end position="27"/>
    </location>
</feature>
<keyword evidence="7" id="KW-0539">Nucleus</keyword>
<feature type="domain" description="C2H2-type" evidence="10">
    <location>
        <begin position="527"/>
        <end position="550"/>
    </location>
</feature>
<dbReference type="PROSITE" id="PS00028">
    <property type="entry name" value="ZINC_FINGER_C2H2_1"/>
    <property type="match status" value="2"/>
</dbReference>
<comment type="caution">
    <text evidence="11">The sequence shown here is derived from an EMBL/GenBank/DDBJ whole genome shotgun (WGS) entry which is preliminary data.</text>
</comment>
<keyword evidence="12" id="KW-1185">Reference proteome</keyword>
<keyword evidence="2" id="KW-0479">Metal-binding</keyword>
<keyword evidence="5" id="KW-0805">Transcription regulation</keyword>
<keyword evidence="4" id="KW-0862">Zinc</keyword>
<evidence type="ECO:0000256" key="9">
    <source>
        <dbReference type="SAM" id="MobiDB-lite"/>
    </source>
</evidence>
<evidence type="ECO:0000256" key="1">
    <source>
        <dbReference type="ARBA" id="ARBA00004123"/>
    </source>
</evidence>
<evidence type="ECO:0000259" key="10">
    <source>
        <dbReference type="PROSITE" id="PS50157"/>
    </source>
</evidence>
<proteinExistence type="predicted"/>
<keyword evidence="3 8" id="KW-0863">Zinc-finger</keyword>
<dbReference type="InterPro" id="IPR036236">
    <property type="entry name" value="Znf_C2H2_sf"/>
</dbReference>
<evidence type="ECO:0000256" key="6">
    <source>
        <dbReference type="ARBA" id="ARBA00023163"/>
    </source>
</evidence>
<keyword evidence="6" id="KW-0804">Transcription</keyword>
<dbReference type="Gene3D" id="3.30.160.60">
    <property type="entry name" value="Classic Zinc Finger"/>
    <property type="match status" value="1"/>
</dbReference>
<dbReference type="SUPFAM" id="SSF57667">
    <property type="entry name" value="beta-beta-alpha zinc fingers"/>
    <property type="match status" value="1"/>
</dbReference>
<protein>
    <recommendedName>
        <fullName evidence="10">C2H2-type domain-containing protein</fullName>
    </recommendedName>
</protein>
<feature type="compositionally biased region" description="Low complexity" evidence="9">
    <location>
        <begin position="415"/>
        <end position="426"/>
    </location>
</feature>
<comment type="subcellular location">
    <subcellularLocation>
        <location evidence="1">Nucleus</location>
    </subcellularLocation>
</comment>
<evidence type="ECO:0000256" key="4">
    <source>
        <dbReference type="ARBA" id="ARBA00022833"/>
    </source>
</evidence>
<dbReference type="GO" id="GO:0006357">
    <property type="term" value="P:regulation of transcription by RNA polymerase II"/>
    <property type="evidence" value="ECO:0007669"/>
    <property type="project" value="TreeGrafter"/>
</dbReference>
<evidence type="ECO:0000256" key="7">
    <source>
        <dbReference type="ARBA" id="ARBA00023242"/>
    </source>
</evidence>
<dbReference type="AlphaFoldDB" id="A0A139HI77"/>